<accession>A0ABQ2EI98</accession>
<dbReference type="InterPro" id="IPR036388">
    <property type="entry name" value="WH-like_DNA-bd_sf"/>
</dbReference>
<gene>
    <name evidence="2" type="ORF">GCM10011394_19940</name>
</gene>
<feature type="domain" description="Transcription regulator PadR N-terminal" evidence="1">
    <location>
        <begin position="30"/>
        <end position="106"/>
    </location>
</feature>
<evidence type="ECO:0000313" key="3">
    <source>
        <dbReference type="Proteomes" id="UP000599009"/>
    </source>
</evidence>
<evidence type="ECO:0000259" key="1">
    <source>
        <dbReference type="Pfam" id="PF03551"/>
    </source>
</evidence>
<sequence>MAEPLPPPDIDAALRKFQRELSTGTVALTLLAVLSRAQEPMYGYQIAKTLERFGDGVLSGKQSALYPVLRNLEGTGLLASHVGPSDAGPPRRYYEITDAGHATLREWAAAWRATRDSVDTVLEGTP</sequence>
<name>A0ABQ2EI98_9GAMM</name>
<dbReference type="InterPro" id="IPR036390">
    <property type="entry name" value="WH_DNA-bd_sf"/>
</dbReference>
<dbReference type="EMBL" id="BMME01000001">
    <property type="protein sequence ID" value="GGK10449.1"/>
    <property type="molecule type" value="Genomic_DNA"/>
</dbReference>
<proteinExistence type="predicted"/>
<dbReference type="Gene3D" id="1.10.10.10">
    <property type="entry name" value="Winged helix-like DNA-binding domain superfamily/Winged helix DNA-binding domain"/>
    <property type="match status" value="1"/>
</dbReference>
<comment type="caution">
    <text evidence="2">The sequence shown here is derived from an EMBL/GenBank/DDBJ whole genome shotgun (WGS) entry which is preliminary data.</text>
</comment>
<protein>
    <submittedName>
        <fullName evidence="2">PadR family transcriptional regulator</fullName>
    </submittedName>
</protein>
<dbReference type="Pfam" id="PF03551">
    <property type="entry name" value="PadR"/>
    <property type="match status" value="1"/>
</dbReference>
<keyword evidence="3" id="KW-1185">Reference proteome</keyword>
<organism evidence="2 3">
    <name type="scientific">Luteimonas terricola</name>
    <dbReference type="NCBI Taxonomy" id="645597"/>
    <lineage>
        <taxon>Bacteria</taxon>
        <taxon>Pseudomonadati</taxon>
        <taxon>Pseudomonadota</taxon>
        <taxon>Gammaproteobacteria</taxon>
        <taxon>Lysobacterales</taxon>
        <taxon>Lysobacteraceae</taxon>
        <taxon>Luteimonas</taxon>
    </lineage>
</organism>
<reference evidence="3" key="1">
    <citation type="journal article" date="2019" name="Int. J. Syst. Evol. Microbiol.">
        <title>The Global Catalogue of Microorganisms (GCM) 10K type strain sequencing project: providing services to taxonomists for standard genome sequencing and annotation.</title>
        <authorList>
            <consortium name="The Broad Institute Genomics Platform"/>
            <consortium name="The Broad Institute Genome Sequencing Center for Infectious Disease"/>
            <person name="Wu L."/>
            <person name="Ma J."/>
        </authorList>
    </citation>
    <scope>NUCLEOTIDE SEQUENCE [LARGE SCALE GENOMIC DNA]</scope>
    <source>
        <strain evidence="3">CGMCC 1.8985</strain>
    </source>
</reference>
<dbReference type="Proteomes" id="UP000599009">
    <property type="component" value="Unassembled WGS sequence"/>
</dbReference>
<evidence type="ECO:0000313" key="2">
    <source>
        <dbReference type="EMBL" id="GGK10449.1"/>
    </source>
</evidence>
<dbReference type="SUPFAM" id="SSF46785">
    <property type="entry name" value="Winged helix' DNA-binding domain"/>
    <property type="match status" value="1"/>
</dbReference>
<dbReference type="InterPro" id="IPR005149">
    <property type="entry name" value="Tscrpt_reg_PadR_N"/>
</dbReference>
<dbReference type="PANTHER" id="PTHR33169">
    <property type="entry name" value="PADR-FAMILY TRANSCRIPTIONAL REGULATOR"/>
    <property type="match status" value="1"/>
</dbReference>
<dbReference type="PANTHER" id="PTHR33169:SF14">
    <property type="entry name" value="TRANSCRIPTIONAL REGULATOR RV3488"/>
    <property type="match status" value="1"/>
</dbReference>
<dbReference type="InterPro" id="IPR052509">
    <property type="entry name" value="Metal_resp_DNA-bind_regulator"/>
</dbReference>
<dbReference type="RefSeq" id="WP_132986841.1">
    <property type="nucleotide sequence ID" value="NZ_BMME01000001.1"/>
</dbReference>